<name>A0A5J4UJA4_9EUKA</name>
<feature type="compositionally biased region" description="Basic and acidic residues" evidence="1">
    <location>
        <begin position="178"/>
        <end position="220"/>
    </location>
</feature>
<feature type="compositionally biased region" description="Basic and acidic residues" evidence="1">
    <location>
        <begin position="143"/>
        <end position="161"/>
    </location>
</feature>
<feature type="region of interest" description="Disordered" evidence="1">
    <location>
        <begin position="143"/>
        <end position="224"/>
    </location>
</feature>
<protein>
    <submittedName>
        <fullName evidence="2">Uncharacterized protein</fullName>
    </submittedName>
</protein>
<gene>
    <name evidence="2" type="ORF">EZS28_034491</name>
</gene>
<proteinExistence type="predicted"/>
<organism evidence="2 3">
    <name type="scientific">Streblomastix strix</name>
    <dbReference type="NCBI Taxonomy" id="222440"/>
    <lineage>
        <taxon>Eukaryota</taxon>
        <taxon>Metamonada</taxon>
        <taxon>Preaxostyla</taxon>
        <taxon>Oxymonadida</taxon>
        <taxon>Streblomastigidae</taxon>
        <taxon>Streblomastix</taxon>
    </lineage>
</organism>
<evidence type="ECO:0000256" key="1">
    <source>
        <dbReference type="SAM" id="MobiDB-lite"/>
    </source>
</evidence>
<dbReference type="EMBL" id="SNRW01015832">
    <property type="protein sequence ID" value="KAA6369982.1"/>
    <property type="molecule type" value="Genomic_DNA"/>
</dbReference>
<evidence type="ECO:0000313" key="3">
    <source>
        <dbReference type="Proteomes" id="UP000324800"/>
    </source>
</evidence>
<accession>A0A5J4UJA4</accession>
<comment type="caution">
    <text evidence="2">The sequence shown here is derived from an EMBL/GenBank/DDBJ whole genome shotgun (WGS) entry which is preliminary data.</text>
</comment>
<reference evidence="2 3" key="1">
    <citation type="submission" date="2019-03" db="EMBL/GenBank/DDBJ databases">
        <title>Single cell metagenomics reveals metabolic interactions within the superorganism composed of flagellate Streblomastix strix and complex community of Bacteroidetes bacteria on its surface.</title>
        <authorList>
            <person name="Treitli S.C."/>
            <person name="Kolisko M."/>
            <person name="Husnik F."/>
            <person name="Keeling P."/>
            <person name="Hampl V."/>
        </authorList>
    </citation>
    <scope>NUCLEOTIDE SEQUENCE [LARGE SCALE GENOMIC DNA]</scope>
    <source>
        <strain evidence="2">ST1C</strain>
    </source>
</reference>
<dbReference type="Proteomes" id="UP000324800">
    <property type="component" value="Unassembled WGS sequence"/>
</dbReference>
<sequence>MILPLQHGFSNSTPQDTVFAHYLFTEQYKYQIQKQLLNQQQYNIDQDTNININIPPQVQANITANTELYEQSNQQLTIAGQENKQIKSQFQDLNTPLALSSVESLRERLARQILAEEEIKAQQIIQTLEQEKLAIELAIQQQERLKNESSDGEKQGKDGQKTGKGSSAKSGNQAGKDGGSKKQGKNEQNDKLKEERPKTKEKTGKKDKNQTEDEKKKEEQEQNAAKLAAEAEIAAQNLKKVQFDLQDPIKLKEQQEKKKIEEQVELMKITREREHAFLIAILFDRFIGEQKDKRSFTGIQLPIGLRGKKFLIGGKQFPLAGKFNWKLKLELQLEFDWKSKPEFQLQFDWKSKSNFRIWNQLINRNQLIRE</sequence>
<evidence type="ECO:0000313" key="2">
    <source>
        <dbReference type="EMBL" id="KAA6369982.1"/>
    </source>
</evidence>
<dbReference type="AlphaFoldDB" id="A0A5J4UJA4"/>